<evidence type="ECO:0000313" key="4">
    <source>
        <dbReference type="EMBL" id="GAH42540.1"/>
    </source>
</evidence>
<dbReference type="AlphaFoldDB" id="X1GCL2"/>
<dbReference type="InterPro" id="IPR029479">
    <property type="entry name" value="Nitroreductase"/>
</dbReference>
<sequence length="169" mass="19619">DTIKAIRDRRSIRKYKSDAVEEEDLQIILQAGRWAPSASNKQPWHFIIIRNKEMREKLADIHDYGRFMRESPVVIVVLGDPAKHPRYHLADAHQAVQNMLLAAHSLNLGTCWMGVRDTDLEPQFREELEIPKDLRVICSISLGHSDQDRKSTRFTLEEITSWEKYGGKK</sequence>
<dbReference type="SUPFAM" id="SSF55469">
    <property type="entry name" value="FMN-dependent nitroreductase-like"/>
    <property type="match status" value="1"/>
</dbReference>
<gene>
    <name evidence="4" type="ORF">S03H2_23096</name>
</gene>
<feature type="domain" description="Nitroreductase" evidence="3">
    <location>
        <begin position="6"/>
        <end position="60"/>
    </location>
</feature>
<comment type="caution">
    <text evidence="4">The sequence shown here is derived from an EMBL/GenBank/DDBJ whole genome shotgun (WGS) entry which is preliminary data.</text>
</comment>
<dbReference type="PANTHER" id="PTHR43673:SF10">
    <property type="entry name" value="NADH DEHYDROGENASE_NAD(P)H NITROREDUCTASE XCC3605-RELATED"/>
    <property type="match status" value="1"/>
</dbReference>
<dbReference type="Gene3D" id="3.40.109.10">
    <property type="entry name" value="NADH Oxidase"/>
    <property type="match status" value="1"/>
</dbReference>
<dbReference type="GO" id="GO:0016491">
    <property type="term" value="F:oxidoreductase activity"/>
    <property type="evidence" value="ECO:0007669"/>
    <property type="project" value="UniProtKB-KW"/>
</dbReference>
<dbReference type="Pfam" id="PF00881">
    <property type="entry name" value="Nitroreductase"/>
    <property type="match status" value="2"/>
</dbReference>
<dbReference type="EMBL" id="BARU01012555">
    <property type="protein sequence ID" value="GAH42540.1"/>
    <property type="molecule type" value="Genomic_DNA"/>
</dbReference>
<accession>X1GCL2</accession>
<feature type="domain" description="Nitroreductase" evidence="3">
    <location>
        <begin position="66"/>
        <end position="144"/>
    </location>
</feature>
<dbReference type="InterPro" id="IPR000415">
    <property type="entry name" value="Nitroreductase-like"/>
</dbReference>
<reference evidence="4" key="1">
    <citation type="journal article" date="2014" name="Front. Microbiol.">
        <title>High frequency of phylogenetically diverse reductive dehalogenase-homologous genes in deep subseafloor sedimentary metagenomes.</title>
        <authorList>
            <person name="Kawai M."/>
            <person name="Futagami T."/>
            <person name="Toyoda A."/>
            <person name="Takaki Y."/>
            <person name="Nishi S."/>
            <person name="Hori S."/>
            <person name="Arai W."/>
            <person name="Tsubouchi T."/>
            <person name="Morono Y."/>
            <person name="Uchiyama I."/>
            <person name="Ito T."/>
            <person name="Fujiyama A."/>
            <person name="Inagaki F."/>
            <person name="Takami H."/>
        </authorList>
    </citation>
    <scope>NUCLEOTIDE SEQUENCE</scope>
    <source>
        <strain evidence="4">Expedition CK06-06</strain>
    </source>
</reference>
<comment type="similarity">
    <text evidence="1">Belongs to the nitroreductase family.</text>
</comment>
<evidence type="ECO:0000256" key="1">
    <source>
        <dbReference type="ARBA" id="ARBA00007118"/>
    </source>
</evidence>
<feature type="non-terminal residue" evidence="4">
    <location>
        <position position="1"/>
    </location>
</feature>
<keyword evidence="2" id="KW-0560">Oxidoreductase</keyword>
<evidence type="ECO:0000256" key="2">
    <source>
        <dbReference type="ARBA" id="ARBA00023002"/>
    </source>
</evidence>
<protein>
    <recommendedName>
        <fullName evidence="3">Nitroreductase domain-containing protein</fullName>
    </recommendedName>
</protein>
<proteinExistence type="inferred from homology"/>
<dbReference type="PANTHER" id="PTHR43673">
    <property type="entry name" value="NAD(P)H NITROREDUCTASE YDGI-RELATED"/>
    <property type="match status" value="1"/>
</dbReference>
<name>X1GCL2_9ZZZZ</name>
<organism evidence="4">
    <name type="scientific">marine sediment metagenome</name>
    <dbReference type="NCBI Taxonomy" id="412755"/>
    <lineage>
        <taxon>unclassified sequences</taxon>
        <taxon>metagenomes</taxon>
        <taxon>ecological metagenomes</taxon>
    </lineage>
</organism>
<evidence type="ECO:0000259" key="3">
    <source>
        <dbReference type="Pfam" id="PF00881"/>
    </source>
</evidence>